<comment type="similarity">
    <text evidence="2">Belongs to the methyl-accepting chemotaxis (MCP) protein family.</text>
</comment>
<dbReference type="SMART" id="SM00304">
    <property type="entry name" value="HAMP"/>
    <property type="match status" value="1"/>
</dbReference>
<organism evidence="7 8">
    <name type="scientific">Desulfonema limicola</name>
    <dbReference type="NCBI Taxonomy" id="45656"/>
    <lineage>
        <taxon>Bacteria</taxon>
        <taxon>Pseudomonadati</taxon>
        <taxon>Thermodesulfobacteriota</taxon>
        <taxon>Desulfobacteria</taxon>
        <taxon>Desulfobacterales</taxon>
        <taxon>Desulfococcaceae</taxon>
        <taxon>Desulfonema</taxon>
    </lineage>
</organism>
<dbReference type="PANTHER" id="PTHR32089">
    <property type="entry name" value="METHYL-ACCEPTING CHEMOTAXIS PROTEIN MCPB"/>
    <property type="match status" value="1"/>
</dbReference>
<dbReference type="EMBL" id="CP061799">
    <property type="protein sequence ID" value="QTA83951.1"/>
    <property type="molecule type" value="Genomic_DNA"/>
</dbReference>
<dbReference type="GO" id="GO:0007165">
    <property type="term" value="P:signal transduction"/>
    <property type="evidence" value="ECO:0007669"/>
    <property type="project" value="UniProtKB-KW"/>
</dbReference>
<dbReference type="SMART" id="SM00283">
    <property type="entry name" value="MA"/>
    <property type="match status" value="1"/>
</dbReference>
<evidence type="ECO:0000256" key="1">
    <source>
        <dbReference type="ARBA" id="ARBA00023224"/>
    </source>
</evidence>
<gene>
    <name evidence="7" type="ORF">dnl_63770</name>
</gene>
<dbReference type="PROSITE" id="PS50885">
    <property type="entry name" value="HAMP"/>
    <property type="match status" value="1"/>
</dbReference>
<accession>A0A975GJT5</accession>
<dbReference type="InterPro" id="IPR003660">
    <property type="entry name" value="HAMP_dom"/>
</dbReference>
<keyword evidence="4" id="KW-0472">Membrane</keyword>
<evidence type="ECO:0000313" key="7">
    <source>
        <dbReference type="EMBL" id="QTA83951.1"/>
    </source>
</evidence>
<evidence type="ECO:0000256" key="2">
    <source>
        <dbReference type="ARBA" id="ARBA00029447"/>
    </source>
</evidence>
<feature type="domain" description="HAMP" evidence="6">
    <location>
        <begin position="374"/>
        <end position="437"/>
    </location>
</feature>
<dbReference type="Gene3D" id="6.10.340.10">
    <property type="match status" value="1"/>
</dbReference>
<reference evidence="7" key="1">
    <citation type="journal article" date="2021" name="Microb. Physiol.">
        <title>Proteogenomic Insights into the Physiology of Marine, Sulfate-Reducing, Filamentous Desulfonema limicola and Desulfonema magnum.</title>
        <authorList>
            <person name="Schnaars V."/>
            <person name="Wohlbrand L."/>
            <person name="Scheve S."/>
            <person name="Hinrichs C."/>
            <person name="Reinhardt R."/>
            <person name="Rabus R."/>
        </authorList>
    </citation>
    <scope>NUCLEOTIDE SEQUENCE</scope>
    <source>
        <strain evidence="7">5ac10</strain>
    </source>
</reference>
<evidence type="ECO:0000313" key="8">
    <source>
        <dbReference type="Proteomes" id="UP000663720"/>
    </source>
</evidence>
<evidence type="ECO:0000256" key="3">
    <source>
        <dbReference type="PROSITE-ProRule" id="PRU00284"/>
    </source>
</evidence>
<evidence type="ECO:0000259" key="5">
    <source>
        <dbReference type="PROSITE" id="PS50111"/>
    </source>
</evidence>
<dbReference type="Proteomes" id="UP000663720">
    <property type="component" value="Chromosome"/>
</dbReference>
<keyword evidence="4" id="KW-1133">Transmembrane helix</keyword>
<keyword evidence="8" id="KW-1185">Reference proteome</keyword>
<dbReference type="Gene3D" id="1.10.287.950">
    <property type="entry name" value="Methyl-accepting chemotaxis protein"/>
    <property type="match status" value="1"/>
</dbReference>
<feature type="domain" description="Methyl-accepting transducer" evidence="5">
    <location>
        <begin position="442"/>
        <end position="678"/>
    </location>
</feature>
<dbReference type="Pfam" id="PF00015">
    <property type="entry name" value="MCPsignal"/>
    <property type="match status" value="1"/>
</dbReference>
<evidence type="ECO:0000256" key="4">
    <source>
        <dbReference type="SAM" id="Phobius"/>
    </source>
</evidence>
<dbReference type="KEGG" id="dli:dnl_63770"/>
<keyword evidence="1 3" id="KW-0807">Transducer</keyword>
<dbReference type="SUPFAM" id="SSF58104">
    <property type="entry name" value="Methyl-accepting chemotaxis protein (MCP) signaling domain"/>
    <property type="match status" value="1"/>
</dbReference>
<dbReference type="AlphaFoldDB" id="A0A975GJT5"/>
<dbReference type="RefSeq" id="WP_207689729.1">
    <property type="nucleotide sequence ID" value="NZ_CP061799.1"/>
</dbReference>
<keyword evidence="4" id="KW-0812">Transmembrane</keyword>
<protein>
    <submittedName>
        <fullName evidence="7">Methyl-accepting chemotaxis protein signailing-domain-containing protein</fullName>
    </submittedName>
</protein>
<dbReference type="InterPro" id="IPR004089">
    <property type="entry name" value="MCPsignal_dom"/>
</dbReference>
<proteinExistence type="inferred from homology"/>
<sequence length="718" mass="79422">MKINLTIKKMLIGLVLIGVFIVTALSFVSFYSNETLNKSQTRLTKIVLPLETASKNIRVSISAFTVRQFQIIASDSSQELNKLSNRQELEEKFENNLARLEGLAQTKTGAAEKIQQLKDIYTNDFLKKDSAIEESVKKSLALKERIDKLISDMDTGGAELQKNAEAISGRINFAAMREKIALREYMKTEEKSDDLQAAVNELLQGDLTKTQQACNDLRLGVAAFSTYARQLLLVKNQENINSIKENEIAKAVELVETSLESLKKGVTDSQELISLSQKIQNDFLLLNSILSEVSKLREEWLNLVNKMIEIRASLKQSTSNITTNLDTLQNFAQVIRQEAETSADQVRKRASRFVFFAGLFSIIAMILTGGFIFRQIIDPINKAVSFADTISKGDLTAKIKLERSDIMSRFFTGRNDEVGILVLKLSHMAKNLNSLIGQVQQSVIQANSSSTQLATTARQQQSIMENQVESTNYVIRSVSEISNVSAELVTTMQQVASISGETAKFASTGQTDLARMEEAIKLMEGASKSISGKLETINEKAANITSVVTTITKVADQTNLLSLNAAIEAEKAGEYGRGFAVVAREIRRLADQTAVATLDIEQMVKEMQTAVSAGVMEMEAFIKEVQRSAEDVGSISTQLTRIIEQVQTLSPSFESVNESMKFQSEKAHKINNAMVNLGSEMQQTAESLKESFDAIEQLNEVARGLQSEVSRFTVAKET</sequence>
<dbReference type="GO" id="GO:0016020">
    <property type="term" value="C:membrane"/>
    <property type="evidence" value="ECO:0007669"/>
    <property type="project" value="InterPro"/>
</dbReference>
<dbReference type="CDD" id="cd06225">
    <property type="entry name" value="HAMP"/>
    <property type="match status" value="1"/>
</dbReference>
<feature type="transmembrane region" description="Helical" evidence="4">
    <location>
        <begin position="353"/>
        <end position="373"/>
    </location>
</feature>
<name>A0A975GJT5_9BACT</name>
<evidence type="ECO:0000259" key="6">
    <source>
        <dbReference type="PROSITE" id="PS50885"/>
    </source>
</evidence>
<dbReference type="PANTHER" id="PTHR32089:SF120">
    <property type="entry name" value="METHYL-ACCEPTING CHEMOTAXIS PROTEIN TLPQ"/>
    <property type="match status" value="1"/>
</dbReference>
<feature type="transmembrane region" description="Helical" evidence="4">
    <location>
        <begin position="12"/>
        <end position="32"/>
    </location>
</feature>
<dbReference type="PROSITE" id="PS50111">
    <property type="entry name" value="CHEMOTAXIS_TRANSDUC_2"/>
    <property type="match status" value="1"/>
</dbReference>